<reference evidence="1 2" key="1">
    <citation type="submission" date="2024-11" db="EMBL/GenBank/DDBJ databases">
        <authorList>
            <person name="Kaparullina E.N."/>
            <person name="Delegan Y.A."/>
            <person name="Doronina N.V."/>
        </authorList>
    </citation>
    <scope>NUCLEOTIDE SEQUENCE [LARGE SCALE GENOMIC DNA]</scope>
    <source>
        <strain evidence="1 2">7sh_L</strain>
    </source>
</reference>
<dbReference type="EMBL" id="JBIWXY010000002">
    <property type="protein sequence ID" value="MFJ5446645.1"/>
    <property type="molecule type" value="Genomic_DNA"/>
</dbReference>
<dbReference type="RefSeq" id="WP_400882373.1">
    <property type="nucleotide sequence ID" value="NZ_JBIWXY010000002.1"/>
</dbReference>
<name>A0ABW8GRK1_9PROT</name>
<gene>
    <name evidence="1" type="ORF">ACIKP9_10445</name>
</gene>
<dbReference type="SUPFAM" id="SSF53448">
    <property type="entry name" value="Nucleotide-diphospho-sugar transferases"/>
    <property type="match status" value="1"/>
</dbReference>
<proteinExistence type="predicted"/>
<dbReference type="Proteomes" id="UP001617669">
    <property type="component" value="Unassembled WGS sequence"/>
</dbReference>
<sequence>MTTATMPPLISVVIYGPIEQSPLAQAIESVGTQGIEHLELLIGDNNIAAAQGEYIAFLATTDLFEPGTLKARLNYLLSNPDTDLIHSPVKLIDLDGKDLGAVITRPKAITFDAAINPIHLSGVMGKTQLFRGLSLSQDPALGWYQGWLLFAQVLSTGVTSEYVEHGGAQHRVCQTPTLELELQRHQAALDVVLGWIYAPSHAVITKPRYRFPPLTVAKRLRELSLFIWCLISGNAHVCRSMMKNSGLVAFLNTWLVKSLRDEIYLQLAYHYQVNLRSQPEQLAQETKATIVQHAMVLGLRERAPSLLLALCECFDIPYPQEPATILADFNDMATASVHTPSPWVLITSFRTHGAADEVQNCAQILLDNCGTAGIDQVHVLLEGPPSILENLLAPAQVQALHTYQESGKLIFSPISSRPDYKTLFDYANTLGHVSAAIANADMRLPETAVRQMNAGRVADGNPIYALTRWNHTKTGDFLQGMQAHPPWPQWPPDARHYFEKHCLSYDCYVFDTPISVPPELASVSMATYGCDTAIAAMLRTEGYQVHNPCLSIQTLHLDEKMRDYAGTQGQQDLSNNVASFGLAIMRRYAQHPIYAHSLQQLSILEKQTAWLGGPGNSDVMHTIFLNLGATPWTKQGNYPPFSSIHITIQDGNLDTAEEALANIPAAIERNLFIFWELNGFPQGGHIADLLVNHPRFEAIGYPLFGYQRQSVLHQDIASKNAQIVLRNLYQMISELLLG</sequence>
<dbReference type="Gene3D" id="3.90.550.10">
    <property type="entry name" value="Spore Coat Polysaccharide Biosynthesis Protein SpsA, Chain A"/>
    <property type="match status" value="1"/>
</dbReference>
<keyword evidence="2" id="KW-1185">Reference proteome</keyword>
<dbReference type="InterPro" id="IPR029044">
    <property type="entry name" value="Nucleotide-diphossugar_trans"/>
</dbReference>
<evidence type="ECO:0000313" key="2">
    <source>
        <dbReference type="Proteomes" id="UP001617669"/>
    </source>
</evidence>
<comment type="caution">
    <text evidence="1">The sequence shown here is derived from an EMBL/GenBank/DDBJ whole genome shotgun (WGS) entry which is preliminary data.</text>
</comment>
<evidence type="ECO:0000313" key="1">
    <source>
        <dbReference type="EMBL" id="MFJ5446645.1"/>
    </source>
</evidence>
<organism evidence="1 2">
    <name type="scientific">Methylobacillus methanolivorans</name>
    <dbReference type="NCBI Taxonomy" id="1848927"/>
    <lineage>
        <taxon>Bacteria</taxon>
        <taxon>Pseudomonadati</taxon>
        <taxon>Pseudomonadota</taxon>
        <taxon>Betaproteobacteria</taxon>
        <taxon>Nitrosomonadales</taxon>
        <taxon>Methylophilaceae</taxon>
        <taxon>Methylobacillus</taxon>
    </lineage>
</organism>
<protein>
    <submittedName>
        <fullName evidence="1">Uncharacterized protein</fullName>
    </submittedName>
</protein>
<accession>A0ABW8GRK1</accession>